<feature type="region of interest" description="Disordered" evidence="1">
    <location>
        <begin position="1"/>
        <end position="22"/>
    </location>
</feature>
<organism evidence="2 3">
    <name type="scientific">Aerosticca soli</name>
    <dbReference type="NCBI Taxonomy" id="2010829"/>
    <lineage>
        <taxon>Bacteria</taxon>
        <taxon>Pseudomonadati</taxon>
        <taxon>Pseudomonadota</taxon>
        <taxon>Gammaproteobacteria</taxon>
        <taxon>Lysobacterales</taxon>
        <taxon>Rhodanobacteraceae</taxon>
        <taxon>Aerosticca</taxon>
    </lineage>
</organism>
<sequence length="42" mass="4722">MKRRAGRGDMPGSKRWALPAVPGHRPRLRRAGMAVSWNALRP</sequence>
<reference evidence="3" key="1">
    <citation type="submission" date="2018-04" db="EMBL/GenBank/DDBJ databases">
        <authorList>
            <person name="Watanabe M."/>
            <person name="Kojima H."/>
        </authorList>
    </citation>
    <scope>NUCLEOTIDE SEQUENCE [LARGE SCALE GENOMIC DNA]</scope>
    <source>
        <strain evidence="3">Dysh456</strain>
    </source>
</reference>
<dbReference type="KEGG" id="rbd:ALSL_1826"/>
<evidence type="ECO:0000256" key="1">
    <source>
        <dbReference type="SAM" id="MobiDB-lite"/>
    </source>
</evidence>
<keyword evidence="3" id="KW-1185">Reference proteome</keyword>
<accession>A0A2Z6E5Y4</accession>
<evidence type="ECO:0000313" key="2">
    <source>
        <dbReference type="EMBL" id="BBD80473.1"/>
    </source>
</evidence>
<gene>
    <name evidence="2" type="ORF">ALSL_1826</name>
</gene>
<proteinExistence type="predicted"/>
<protein>
    <submittedName>
        <fullName evidence="2">Uncharacterized protein</fullName>
    </submittedName>
</protein>
<dbReference type="Proteomes" id="UP000270530">
    <property type="component" value="Chromosome"/>
</dbReference>
<reference evidence="3" key="2">
    <citation type="submission" date="2018-06" db="EMBL/GenBank/DDBJ databases">
        <title>Genome sequence of Rhodanobacteraceae bacterium strain Dysh456.</title>
        <authorList>
            <person name="Fukui M."/>
        </authorList>
    </citation>
    <scope>NUCLEOTIDE SEQUENCE [LARGE SCALE GENOMIC DNA]</scope>
    <source>
        <strain evidence="3">Dysh456</strain>
    </source>
</reference>
<dbReference type="AlphaFoldDB" id="A0A2Z6E5Y4"/>
<name>A0A2Z6E5Y4_9GAMM</name>
<evidence type="ECO:0000313" key="3">
    <source>
        <dbReference type="Proteomes" id="UP000270530"/>
    </source>
</evidence>
<dbReference type="EMBL" id="AP018560">
    <property type="protein sequence ID" value="BBD80473.1"/>
    <property type="molecule type" value="Genomic_DNA"/>
</dbReference>